<name>A0ABW5VC71_9FLAO</name>
<keyword evidence="1" id="KW-0732">Signal</keyword>
<dbReference type="EMBL" id="JBHUOK010000008">
    <property type="protein sequence ID" value="MFD2788895.1"/>
    <property type="molecule type" value="Genomic_DNA"/>
</dbReference>
<feature type="signal peptide" evidence="1">
    <location>
        <begin position="1"/>
        <end position="22"/>
    </location>
</feature>
<reference evidence="3" key="1">
    <citation type="journal article" date="2019" name="Int. J. Syst. Evol. Microbiol.">
        <title>The Global Catalogue of Microorganisms (GCM) 10K type strain sequencing project: providing services to taxonomists for standard genome sequencing and annotation.</title>
        <authorList>
            <consortium name="The Broad Institute Genomics Platform"/>
            <consortium name="The Broad Institute Genome Sequencing Center for Infectious Disease"/>
            <person name="Wu L."/>
            <person name="Ma J."/>
        </authorList>
    </citation>
    <scope>NUCLEOTIDE SEQUENCE [LARGE SCALE GENOMIC DNA]</scope>
    <source>
        <strain evidence="3">KCTC 52924</strain>
    </source>
</reference>
<proteinExistence type="predicted"/>
<evidence type="ECO:0000313" key="2">
    <source>
        <dbReference type="EMBL" id="MFD2788895.1"/>
    </source>
</evidence>
<gene>
    <name evidence="2" type="ORF">ACFS1K_03890</name>
</gene>
<evidence type="ECO:0000256" key="1">
    <source>
        <dbReference type="SAM" id="SignalP"/>
    </source>
</evidence>
<dbReference type="Proteomes" id="UP001597532">
    <property type="component" value="Unassembled WGS sequence"/>
</dbReference>
<keyword evidence="3" id="KW-1185">Reference proteome</keyword>
<accession>A0ABW5VC71</accession>
<evidence type="ECO:0008006" key="4">
    <source>
        <dbReference type="Google" id="ProtNLM"/>
    </source>
</evidence>
<dbReference type="RefSeq" id="WP_251809188.1">
    <property type="nucleotide sequence ID" value="NZ_CP166679.1"/>
</dbReference>
<feature type="chain" id="PRO_5045183345" description="Lipocalin-like domain-containing protein" evidence="1">
    <location>
        <begin position="23"/>
        <end position="136"/>
    </location>
</feature>
<organism evidence="2 3">
    <name type="scientific">Arenibacter antarcticus</name>
    <dbReference type="NCBI Taxonomy" id="2040469"/>
    <lineage>
        <taxon>Bacteria</taxon>
        <taxon>Pseudomonadati</taxon>
        <taxon>Bacteroidota</taxon>
        <taxon>Flavobacteriia</taxon>
        <taxon>Flavobacteriales</taxon>
        <taxon>Flavobacteriaceae</taxon>
        <taxon>Arenibacter</taxon>
    </lineage>
</organism>
<evidence type="ECO:0000313" key="3">
    <source>
        <dbReference type="Proteomes" id="UP001597532"/>
    </source>
</evidence>
<sequence length="136" mass="14956">MKHTTFMLVFLFGISLSANNYAEPNKELYILISDTIGEKDFVGNWQYVAENVPVEYSEGIIHITNAEGPLNVEVALVSVRFWGQEVKVEGGTLNFKINVNGQDVAIKLVVKGNKIGGEGMTPEGFFALSGTKREES</sequence>
<comment type="caution">
    <text evidence="2">The sequence shown here is derived from an EMBL/GenBank/DDBJ whole genome shotgun (WGS) entry which is preliminary data.</text>
</comment>
<protein>
    <recommendedName>
        <fullName evidence="4">Lipocalin-like domain-containing protein</fullName>
    </recommendedName>
</protein>